<feature type="domain" description="Rhodanese" evidence="3">
    <location>
        <begin position="331"/>
        <end position="371"/>
    </location>
</feature>
<dbReference type="InterPro" id="IPR036873">
    <property type="entry name" value="Rhodanese-like_dom_sf"/>
</dbReference>
<keyword evidence="1 4" id="KW-0413">Isomerase</keyword>
<dbReference type="EMBL" id="JBAMMX010000007">
    <property type="protein sequence ID" value="KAK6936892.1"/>
    <property type="molecule type" value="Genomic_DNA"/>
</dbReference>
<dbReference type="SUPFAM" id="SSF52821">
    <property type="entry name" value="Rhodanese/Cell cycle control phosphatase"/>
    <property type="match status" value="1"/>
</dbReference>
<dbReference type="InterPro" id="IPR001763">
    <property type="entry name" value="Rhodanese-like_dom"/>
</dbReference>
<accession>A0AAN8VW71</accession>
<evidence type="ECO:0000313" key="4">
    <source>
        <dbReference type="EMBL" id="KAK6936892.1"/>
    </source>
</evidence>
<keyword evidence="1" id="KW-0697">Rotamase</keyword>
<feature type="domain" description="PpiC" evidence="2">
    <location>
        <begin position="75"/>
        <end position="133"/>
    </location>
</feature>
<dbReference type="GO" id="GO:0003755">
    <property type="term" value="F:peptidyl-prolyl cis-trans isomerase activity"/>
    <property type="evidence" value="ECO:0007669"/>
    <property type="project" value="UniProtKB-KW"/>
</dbReference>
<proteinExistence type="predicted"/>
<dbReference type="InterPro" id="IPR000297">
    <property type="entry name" value="PPIase_PpiC"/>
</dbReference>
<dbReference type="PANTHER" id="PTHR43629">
    <property type="entry name" value="PEPTIDYL-PROLYL CIS-TRANS ISOMERASE"/>
    <property type="match status" value="1"/>
</dbReference>
<reference evidence="4 5" key="1">
    <citation type="submission" date="2023-12" db="EMBL/GenBank/DDBJ databases">
        <title>A high-quality genome assembly for Dillenia turbinata (Dilleniales).</title>
        <authorList>
            <person name="Chanderbali A."/>
        </authorList>
    </citation>
    <scope>NUCLEOTIDE SEQUENCE [LARGE SCALE GENOMIC DNA]</scope>
    <source>
        <strain evidence="4">LSX21</strain>
        <tissue evidence="4">Leaf</tissue>
    </source>
</reference>
<dbReference type="InterPro" id="IPR052204">
    <property type="entry name" value="PpiC/parvulin_rotamase"/>
</dbReference>
<dbReference type="InterPro" id="IPR046357">
    <property type="entry name" value="PPIase_dom_sf"/>
</dbReference>
<evidence type="ECO:0000313" key="5">
    <source>
        <dbReference type="Proteomes" id="UP001370490"/>
    </source>
</evidence>
<dbReference type="SUPFAM" id="SSF54534">
    <property type="entry name" value="FKBP-like"/>
    <property type="match status" value="1"/>
</dbReference>
<dbReference type="PROSITE" id="PS50206">
    <property type="entry name" value="RHODANESE_3"/>
    <property type="match status" value="1"/>
</dbReference>
<name>A0AAN8VW71_9MAGN</name>
<organism evidence="4 5">
    <name type="scientific">Dillenia turbinata</name>
    <dbReference type="NCBI Taxonomy" id="194707"/>
    <lineage>
        <taxon>Eukaryota</taxon>
        <taxon>Viridiplantae</taxon>
        <taxon>Streptophyta</taxon>
        <taxon>Embryophyta</taxon>
        <taxon>Tracheophyta</taxon>
        <taxon>Spermatophyta</taxon>
        <taxon>Magnoliopsida</taxon>
        <taxon>eudicotyledons</taxon>
        <taxon>Gunneridae</taxon>
        <taxon>Pentapetalae</taxon>
        <taxon>Dilleniales</taxon>
        <taxon>Dilleniaceae</taxon>
        <taxon>Dillenia</taxon>
    </lineage>
</organism>
<evidence type="ECO:0000256" key="1">
    <source>
        <dbReference type="PROSITE-ProRule" id="PRU00278"/>
    </source>
</evidence>
<evidence type="ECO:0000259" key="2">
    <source>
        <dbReference type="PROSITE" id="PS50198"/>
    </source>
</evidence>
<dbReference type="Pfam" id="PF00639">
    <property type="entry name" value="Rotamase"/>
    <property type="match status" value="1"/>
</dbReference>
<comment type="caution">
    <text evidence="4">The sequence shown here is derived from an EMBL/GenBank/DDBJ whole genome shotgun (WGS) entry which is preliminary data.</text>
</comment>
<evidence type="ECO:0000259" key="3">
    <source>
        <dbReference type="PROSITE" id="PS50206"/>
    </source>
</evidence>
<dbReference type="Proteomes" id="UP001370490">
    <property type="component" value="Unassembled WGS sequence"/>
</dbReference>
<dbReference type="AlphaFoldDB" id="A0AAN8VW71"/>
<dbReference type="PROSITE" id="PS50198">
    <property type="entry name" value="PPIC_PPIASE_2"/>
    <property type="match status" value="1"/>
</dbReference>
<gene>
    <name evidence="4" type="ORF">RJ641_033922</name>
</gene>
<keyword evidence="5" id="KW-1185">Reference proteome</keyword>
<sequence>MMRASLMAPVVASQFRMPLTLLIRISSSSRLRLRSSPLRVRFSPTPSSMGKAQGQGHPSLRGKVFFSAQSNLGVDREILVQHLLIKGDNLKLLSELQQKISGGTDLSDLAVKHSICPSKEEGGMLGWVRRGQMVVMCKTKFGWHLLQVLSEREACLLQDITPDELHMKMQDPSFVQEVQLIDVREPEEVITRESRSEIILGFQLCKPIDLIAVLAQVVTSEDAETLLNLLAQASLPGFVVLPLRQFGSWGPEITSKFDLQKDTYVLTSSSDSACQSDGETHSQDVLSWLLPLEKNLTLSLVPNRVSGKIVAKLGNFYIIWQVGTSIGQSGCHHGMRSLQVAKWLQTQGFRRVFNVAGGIHAYALKADASIPTY</sequence>
<dbReference type="Gene3D" id="3.40.250.10">
    <property type="entry name" value="Rhodanese-like domain"/>
    <property type="match status" value="1"/>
</dbReference>
<protein>
    <submittedName>
        <fullName evidence="4">Peptidyl-prolyl cis-trans isomerase, PpiC-type</fullName>
    </submittedName>
</protein>
<dbReference type="PANTHER" id="PTHR43629:SF2">
    <property type="entry name" value="RHODANESE-LIKE_PPIC DOMAIN-CONTAINING PROTEIN 12, CHLOROPLASTIC"/>
    <property type="match status" value="1"/>
</dbReference>
<dbReference type="Gene3D" id="3.10.50.40">
    <property type="match status" value="1"/>
</dbReference>